<sequence length="133" mass="15434">MHLPGKRKRKGRDMRRHYGGKQDRQLRHDRINPRAVDDFEGEVYSSNRGYFGVVNNPSWKREHQFPTSHLLTIVIEEPFPLCIVARNILQQMPSVSHLHSGHRLLPPCAGPKLGPFKLNHQPITFEKLVWEVG</sequence>
<proteinExistence type="predicted"/>
<evidence type="ECO:0000256" key="1">
    <source>
        <dbReference type="SAM" id="MobiDB-lite"/>
    </source>
</evidence>
<dbReference type="RefSeq" id="XP_033595046.1">
    <property type="nucleotide sequence ID" value="XM_033740552.1"/>
</dbReference>
<feature type="compositionally biased region" description="Basic residues" evidence="1">
    <location>
        <begin position="1"/>
        <end position="19"/>
    </location>
</feature>
<gene>
    <name evidence="2" type="ORF">EJ05DRAFT_295026</name>
</gene>
<dbReference type="AlphaFoldDB" id="A0A6A6VPN1"/>
<dbReference type="Proteomes" id="UP000799437">
    <property type="component" value="Unassembled WGS sequence"/>
</dbReference>
<organism evidence="2 3">
    <name type="scientific">Pseudovirgaria hyperparasitica</name>
    <dbReference type="NCBI Taxonomy" id="470096"/>
    <lineage>
        <taxon>Eukaryota</taxon>
        <taxon>Fungi</taxon>
        <taxon>Dikarya</taxon>
        <taxon>Ascomycota</taxon>
        <taxon>Pezizomycotina</taxon>
        <taxon>Dothideomycetes</taxon>
        <taxon>Dothideomycetes incertae sedis</taxon>
        <taxon>Acrospermales</taxon>
        <taxon>Acrospermaceae</taxon>
        <taxon>Pseudovirgaria</taxon>
    </lineage>
</organism>
<evidence type="ECO:0000313" key="2">
    <source>
        <dbReference type="EMBL" id="KAF2752588.1"/>
    </source>
</evidence>
<dbReference type="GeneID" id="54481606"/>
<protein>
    <submittedName>
        <fullName evidence="2">Uncharacterized protein</fullName>
    </submittedName>
</protein>
<dbReference type="EMBL" id="ML996606">
    <property type="protein sequence ID" value="KAF2752588.1"/>
    <property type="molecule type" value="Genomic_DNA"/>
</dbReference>
<evidence type="ECO:0000313" key="3">
    <source>
        <dbReference type="Proteomes" id="UP000799437"/>
    </source>
</evidence>
<accession>A0A6A6VPN1</accession>
<keyword evidence="3" id="KW-1185">Reference proteome</keyword>
<reference evidence="2" key="1">
    <citation type="journal article" date="2020" name="Stud. Mycol.">
        <title>101 Dothideomycetes genomes: a test case for predicting lifestyles and emergence of pathogens.</title>
        <authorList>
            <person name="Haridas S."/>
            <person name="Albert R."/>
            <person name="Binder M."/>
            <person name="Bloem J."/>
            <person name="Labutti K."/>
            <person name="Salamov A."/>
            <person name="Andreopoulos B."/>
            <person name="Baker S."/>
            <person name="Barry K."/>
            <person name="Bills G."/>
            <person name="Bluhm B."/>
            <person name="Cannon C."/>
            <person name="Castanera R."/>
            <person name="Culley D."/>
            <person name="Daum C."/>
            <person name="Ezra D."/>
            <person name="Gonzalez J."/>
            <person name="Henrissat B."/>
            <person name="Kuo A."/>
            <person name="Liang C."/>
            <person name="Lipzen A."/>
            <person name="Lutzoni F."/>
            <person name="Magnuson J."/>
            <person name="Mondo S."/>
            <person name="Nolan M."/>
            <person name="Ohm R."/>
            <person name="Pangilinan J."/>
            <person name="Park H.-J."/>
            <person name="Ramirez L."/>
            <person name="Alfaro M."/>
            <person name="Sun H."/>
            <person name="Tritt A."/>
            <person name="Yoshinaga Y."/>
            <person name="Zwiers L.-H."/>
            <person name="Turgeon B."/>
            <person name="Goodwin S."/>
            <person name="Spatafora J."/>
            <person name="Crous P."/>
            <person name="Grigoriev I."/>
        </authorList>
    </citation>
    <scope>NUCLEOTIDE SEQUENCE</scope>
    <source>
        <strain evidence="2">CBS 121739</strain>
    </source>
</reference>
<feature type="compositionally biased region" description="Basic and acidic residues" evidence="1">
    <location>
        <begin position="20"/>
        <end position="32"/>
    </location>
</feature>
<name>A0A6A6VPN1_9PEZI</name>
<feature type="region of interest" description="Disordered" evidence="1">
    <location>
        <begin position="1"/>
        <end position="32"/>
    </location>
</feature>